<evidence type="ECO:0000256" key="4">
    <source>
        <dbReference type="ARBA" id="ARBA00023004"/>
    </source>
</evidence>
<comment type="caution">
    <text evidence="7">The sequence shown here is derived from an EMBL/GenBank/DDBJ whole genome shotgun (WGS) entry which is preliminary data.</text>
</comment>
<dbReference type="InterPro" id="IPR013785">
    <property type="entry name" value="Aldolase_TIM"/>
</dbReference>
<keyword evidence="4" id="KW-0408">Iron</keyword>
<dbReference type="GO" id="GO:0003824">
    <property type="term" value="F:catalytic activity"/>
    <property type="evidence" value="ECO:0007669"/>
    <property type="project" value="InterPro"/>
</dbReference>
<feature type="domain" description="Radical SAM core" evidence="6">
    <location>
        <begin position="12"/>
        <end position="146"/>
    </location>
</feature>
<dbReference type="Pfam" id="PF04055">
    <property type="entry name" value="Radical_SAM"/>
    <property type="match status" value="1"/>
</dbReference>
<keyword evidence="3" id="KW-0479">Metal-binding</keyword>
<evidence type="ECO:0000259" key="6">
    <source>
        <dbReference type="PROSITE" id="PS51918"/>
    </source>
</evidence>
<name>X0VUD9_9ZZZZ</name>
<evidence type="ECO:0000313" key="7">
    <source>
        <dbReference type="EMBL" id="GAG14757.1"/>
    </source>
</evidence>
<accession>X0VUD9</accession>
<dbReference type="CDD" id="cd01335">
    <property type="entry name" value="Radical_SAM"/>
    <property type="match status" value="1"/>
</dbReference>
<dbReference type="SFLD" id="SFLDG01095">
    <property type="entry name" value="Uncharacterised_Radical_SAM_Su"/>
    <property type="match status" value="1"/>
</dbReference>
<protein>
    <recommendedName>
        <fullName evidence="6">Radical SAM core domain-containing protein</fullName>
    </recommendedName>
</protein>
<keyword evidence="2" id="KW-0949">S-adenosyl-L-methionine</keyword>
<gene>
    <name evidence="7" type="ORF">S01H1_59603</name>
</gene>
<comment type="cofactor">
    <cofactor evidence="1">
        <name>[4Fe-4S] cluster</name>
        <dbReference type="ChEBI" id="CHEBI:49883"/>
    </cofactor>
</comment>
<dbReference type="GO" id="GO:0051536">
    <property type="term" value="F:iron-sulfur cluster binding"/>
    <property type="evidence" value="ECO:0007669"/>
    <property type="project" value="UniProtKB-KW"/>
</dbReference>
<evidence type="ECO:0000256" key="3">
    <source>
        <dbReference type="ARBA" id="ARBA00022723"/>
    </source>
</evidence>
<dbReference type="PANTHER" id="PTHR43409">
    <property type="entry name" value="ANAEROBIC MAGNESIUM-PROTOPORPHYRIN IX MONOMETHYL ESTER CYCLASE-RELATED"/>
    <property type="match status" value="1"/>
</dbReference>
<evidence type="ECO:0000256" key="2">
    <source>
        <dbReference type="ARBA" id="ARBA00022691"/>
    </source>
</evidence>
<dbReference type="SUPFAM" id="SSF102114">
    <property type="entry name" value="Radical SAM enzymes"/>
    <property type="match status" value="1"/>
</dbReference>
<dbReference type="AlphaFoldDB" id="X0VUD9"/>
<dbReference type="PANTHER" id="PTHR43409:SF4">
    <property type="entry name" value="RADICAL SAM SUPERFAMILY PROTEIN"/>
    <property type="match status" value="1"/>
</dbReference>
<dbReference type="InterPro" id="IPR007197">
    <property type="entry name" value="rSAM"/>
</dbReference>
<dbReference type="GO" id="GO:0046872">
    <property type="term" value="F:metal ion binding"/>
    <property type="evidence" value="ECO:0007669"/>
    <property type="project" value="UniProtKB-KW"/>
</dbReference>
<dbReference type="PROSITE" id="PS51918">
    <property type="entry name" value="RADICAL_SAM"/>
    <property type="match status" value="1"/>
</dbReference>
<evidence type="ECO:0000256" key="5">
    <source>
        <dbReference type="ARBA" id="ARBA00023014"/>
    </source>
</evidence>
<dbReference type="InterPro" id="IPR051198">
    <property type="entry name" value="BchE-like"/>
</dbReference>
<evidence type="ECO:0000256" key="1">
    <source>
        <dbReference type="ARBA" id="ARBA00001966"/>
    </source>
</evidence>
<keyword evidence="5" id="KW-0411">Iron-sulfur</keyword>
<sequence>MLDYDFPPYRPPNEAASALIRASRGCPWNKCLFCTMYKTLKFKPRSIEEVKRDIDKAAEIYKGAKTVFVADSDSLVMKNIDEIIQHIKLRFPDADRITSYARAKTLMKLGTERLKNIKEAGLTRVHVGLESGDKNDSRIYAKGCHT</sequence>
<dbReference type="SFLD" id="SFLDG01082">
    <property type="entry name" value="B12-binding_domain_containing"/>
    <property type="match status" value="1"/>
</dbReference>
<dbReference type="Gene3D" id="3.20.20.70">
    <property type="entry name" value="Aldolase class I"/>
    <property type="match status" value="1"/>
</dbReference>
<dbReference type="EMBL" id="BARS01038990">
    <property type="protein sequence ID" value="GAG14757.1"/>
    <property type="molecule type" value="Genomic_DNA"/>
</dbReference>
<dbReference type="InterPro" id="IPR058240">
    <property type="entry name" value="rSAM_sf"/>
</dbReference>
<organism evidence="7">
    <name type="scientific">marine sediment metagenome</name>
    <dbReference type="NCBI Taxonomy" id="412755"/>
    <lineage>
        <taxon>unclassified sequences</taxon>
        <taxon>metagenomes</taxon>
        <taxon>ecological metagenomes</taxon>
    </lineage>
</organism>
<dbReference type="SFLD" id="SFLDS00029">
    <property type="entry name" value="Radical_SAM"/>
    <property type="match status" value="1"/>
</dbReference>
<reference evidence="7" key="1">
    <citation type="journal article" date="2014" name="Front. Microbiol.">
        <title>High frequency of phylogenetically diverse reductive dehalogenase-homologous genes in deep subseafloor sedimentary metagenomes.</title>
        <authorList>
            <person name="Kawai M."/>
            <person name="Futagami T."/>
            <person name="Toyoda A."/>
            <person name="Takaki Y."/>
            <person name="Nishi S."/>
            <person name="Hori S."/>
            <person name="Arai W."/>
            <person name="Tsubouchi T."/>
            <person name="Morono Y."/>
            <person name="Uchiyama I."/>
            <person name="Ito T."/>
            <person name="Fujiyama A."/>
            <person name="Inagaki F."/>
            <person name="Takami H."/>
        </authorList>
    </citation>
    <scope>NUCLEOTIDE SEQUENCE</scope>
    <source>
        <strain evidence="7">Expedition CK06-06</strain>
    </source>
</reference>
<proteinExistence type="predicted"/>